<keyword evidence="5" id="KW-0843">Virulence</keyword>
<feature type="region of interest" description="Disordered" evidence="6">
    <location>
        <begin position="378"/>
        <end position="403"/>
    </location>
</feature>
<keyword evidence="4" id="KW-0378">Hydrolase</keyword>
<evidence type="ECO:0000256" key="1">
    <source>
        <dbReference type="ARBA" id="ARBA00004613"/>
    </source>
</evidence>
<evidence type="ECO:0000256" key="2">
    <source>
        <dbReference type="ARBA" id="ARBA00009007"/>
    </source>
</evidence>
<evidence type="ECO:0000313" key="8">
    <source>
        <dbReference type="Proteomes" id="UP001162800"/>
    </source>
</evidence>
<evidence type="ECO:0000256" key="3">
    <source>
        <dbReference type="ARBA" id="ARBA00022525"/>
    </source>
</evidence>
<sequence>MSVAISHRNALQPATLPSPGSQDGMEGARQAKDKSAAGLEGREGPRSIRPSTPVRIAGMVDGAQLARSLSERTLHAATPQQIGARRDLTAGLVNKLINAIESERAKDGVLSQQGEALRECVNRFADAFELLGEGPVVGDRLLAQMERLEDVAASLESGIDADPGTLLAGPEVDSLRKSLLAQVQDRLSYLGRTVDNAPLSLPHMYESKAQFSEVAVRVLDTQLDRVDLGAVQRDMLEKARKSIFQARAGQLHQEAREHAGKLGDPRKVLGSKPSRFLGMLGMGEQHRAREALGRELLACAAGGALPGCDTPQIDEQTLVQDTLKKLFKEAGLDTSGLKHAFHRGMNDVLNNGQEWGPVRNGMQLRTDGETLLSHSEITPAGDFSRDHENPLKPELGRTASYRGRGINSHDTTEYHHGVNVAQTRLLDGQGQVLFSGMRHGVISAFGINQDAVRHMSDQELAPMVKALLPEHLWTSTNHPVPNLTGALEAVRQDSRLVDTMRANANHNRARDTVLSTLLADSALAQRAFSGGAVALDILSISLLTPDNVRPLVSDASKNERQMMREQMQAWDSVKGEQSFLVADGTGRMRTIKVNVNPVACNYGVNAGAVGSASWLVGGWDNVEGINGKAIGELLGGDIASLATTGMPGGLIGERMQALEEQVRTDHEELQHAVQVGDELQADKARARLRLDEPRLAQARELARQIARIHQDGSYRSAGQEPYKMPTRLAVLAEMFGLKVLFNCKSGKDRTGELDAEIKHFKLQMGLSGKVPDHERTRSAAEIAQFHEVVTQSGNFEMQRLNTGYAGYKLKGVEALYRQFGGERKGDALTANFHGLSHLTAS</sequence>
<comment type="subcellular location">
    <subcellularLocation>
        <location evidence="1">Secreted</location>
    </subcellularLocation>
</comment>
<name>A0ABY6G574_9BURK</name>
<evidence type="ECO:0000256" key="5">
    <source>
        <dbReference type="ARBA" id="ARBA00023026"/>
    </source>
</evidence>
<dbReference type="RefSeq" id="WP_231042875.1">
    <property type="nucleotide sequence ID" value="NZ_CP106881.1"/>
</dbReference>
<comment type="similarity">
    <text evidence="2">Belongs to the phosphatase IpgD/SopB family.</text>
</comment>
<evidence type="ECO:0000256" key="4">
    <source>
        <dbReference type="ARBA" id="ARBA00022801"/>
    </source>
</evidence>
<protein>
    <submittedName>
        <fullName evidence="7">Uncharacterized protein</fullName>
    </submittedName>
</protein>
<accession>A0ABY6G574</accession>
<evidence type="ECO:0000313" key="7">
    <source>
        <dbReference type="EMBL" id="UYG50161.1"/>
    </source>
</evidence>
<feature type="region of interest" description="Disordered" evidence="6">
    <location>
        <begin position="1"/>
        <end position="54"/>
    </location>
</feature>
<organism evidence="7 8">
    <name type="scientific">Comamonas endophytica</name>
    <dbReference type="NCBI Taxonomy" id="2949090"/>
    <lineage>
        <taxon>Bacteria</taxon>
        <taxon>Pseudomonadati</taxon>
        <taxon>Pseudomonadota</taxon>
        <taxon>Betaproteobacteria</taxon>
        <taxon>Burkholderiales</taxon>
        <taxon>Comamonadaceae</taxon>
        <taxon>Comamonas</taxon>
    </lineage>
</organism>
<dbReference type="EMBL" id="CP106881">
    <property type="protein sequence ID" value="UYG50161.1"/>
    <property type="molecule type" value="Genomic_DNA"/>
</dbReference>
<feature type="compositionally biased region" description="Basic and acidic residues" evidence="6">
    <location>
        <begin position="29"/>
        <end position="46"/>
    </location>
</feature>
<feature type="compositionally biased region" description="Basic and acidic residues" evidence="6">
    <location>
        <begin position="383"/>
        <end position="395"/>
    </location>
</feature>
<reference evidence="7" key="1">
    <citation type="submission" date="2022-09" db="EMBL/GenBank/DDBJ databases">
        <title>The complete genome of Acidovorax sp. 5MLIR.</title>
        <authorList>
            <person name="Liu L."/>
            <person name="Yue J."/>
            <person name="Yang F."/>
            <person name="Yuan J."/>
            <person name="Li L."/>
        </authorList>
    </citation>
    <scope>NUCLEOTIDE SEQUENCE</scope>
    <source>
        <strain evidence="7">5MLIR</strain>
    </source>
</reference>
<keyword evidence="8" id="KW-1185">Reference proteome</keyword>
<evidence type="ECO:0000256" key="6">
    <source>
        <dbReference type="SAM" id="MobiDB-lite"/>
    </source>
</evidence>
<gene>
    <name evidence="7" type="ORF">M9799_08490</name>
</gene>
<dbReference type="Proteomes" id="UP001162800">
    <property type="component" value="Chromosome"/>
</dbReference>
<dbReference type="InterPro" id="IPR008108">
    <property type="entry name" value="IpgD/SopB"/>
</dbReference>
<proteinExistence type="inferred from homology"/>
<dbReference type="Pfam" id="PF05925">
    <property type="entry name" value="IpgD"/>
    <property type="match status" value="3"/>
</dbReference>
<keyword evidence="3" id="KW-0964">Secreted</keyword>